<keyword evidence="7" id="KW-0106">Calcium</keyword>
<evidence type="ECO:0000256" key="7">
    <source>
        <dbReference type="RuleBase" id="RU362102"/>
    </source>
</evidence>
<dbReference type="GO" id="GO:0047498">
    <property type="term" value="F:calcium-dependent phospholipase A2 activity"/>
    <property type="evidence" value="ECO:0007669"/>
    <property type="project" value="TreeGrafter"/>
</dbReference>
<keyword evidence="11" id="KW-1185">Reference proteome</keyword>
<name>A0A8B7NDR4_HYAAZ</name>
<dbReference type="Pfam" id="PF00168">
    <property type="entry name" value="C2"/>
    <property type="match status" value="1"/>
</dbReference>
<keyword evidence="3 7" id="KW-0963">Cytoplasm</keyword>
<keyword evidence="7" id="KW-0479">Metal-binding</keyword>
<feature type="region of interest" description="Disordered" evidence="8">
    <location>
        <begin position="772"/>
        <end position="796"/>
    </location>
</feature>
<comment type="subcellular location">
    <subcellularLocation>
        <location evidence="1">Cytoplasm</location>
    </subcellularLocation>
</comment>
<dbReference type="InterPro" id="IPR002642">
    <property type="entry name" value="LysoPLipase_cat_dom"/>
</dbReference>
<organism evidence="11 12">
    <name type="scientific">Hyalella azteca</name>
    <name type="common">Amphipod</name>
    <dbReference type="NCBI Taxonomy" id="294128"/>
    <lineage>
        <taxon>Eukaryota</taxon>
        <taxon>Metazoa</taxon>
        <taxon>Ecdysozoa</taxon>
        <taxon>Arthropoda</taxon>
        <taxon>Crustacea</taxon>
        <taxon>Multicrustacea</taxon>
        <taxon>Malacostraca</taxon>
        <taxon>Eumalacostraca</taxon>
        <taxon>Peracarida</taxon>
        <taxon>Amphipoda</taxon>
        <taxon>Senticaudata</taxon>
        <taxon>Talitrida</taxon>
        <taxon>Talitroidea</taxon>
        <taxon>Hyalellidae</taxon>
        <taxon>Hyalella</taxon>
    </lineage>
</organism>
<dbReference type="KEGG" id="hazt:108668978"/>
<evidence type="ECO:0000259" key="10">
    <source>
        <dbReference type="PROSITE" id="PS51210"/>
    </source>
</evidence>
<evidence type="ECO:0000313" key="12">
    <source>
        <dbReference type="RefSeq" id="XP_018011747.1"/>
    </source>
</evidence>
<comment type="domain">
    <text evidence="7">The N-terminal C2 domain associates with lipid membranes upon calcium binding.</text>
</comment>
<proteinExistence type="predicted"/>
<dbReference type="PANTHER" id="PTHR10728">
    <property type="entry name" value="CYTOSOLIC PHOSPHOLIPASE A2"/>
    <property type="match status" value="1"/>
</dbReference>
<evidence type="ECO:0000256" key="4">
    <source>
        <dbReference type="ARBA" id="ARBA00022801"/>
    </source>
</evidence>
<feature type="compositionally biased region" description="Acidic residues" evidence="8">
    <location>
        <begin position="190"/>
        <end position="206"/>
    </location>
</feature>
<feature type="region of interest" description="Disordered" evidence="8">
    <location>
        <begin position="820"/>
        <end position="848"/>
    </location>
</feature>
<evidence type="ECO:0000256" key="3">
    <source>
        <dbReference type="ARBA" id="ARBA00022490"/>
    </source>
</evidence>
<evidence type="ECO:0000256" key="1">
    <source>
        <dbReference type="ARBA" id="ARBA00004496"/>
    </source>
</evidence>
<dbReference type="RefSeq" id="XP_018011747.1">
    <property type="nucleotide sequence ID" value="XM_018156258.2"/>
</dbReference>
<dbReference type="Pfam" id="PF01735">
    <property type="entry name" value="PLA2_B"/>
    <property type="match status" value="2"/>
</dbReference>
<dbReference type="GO" id="GO:0005509">
    <property type="term" value="F:calcium ion binding"/>
    <property type="evidence" value="ECO:0007669"/>
    <property type="project" value="TreeGrafter"/>
</dbReference>
<dbReference type="InterPro" id="IPR035892">
    <property type="entry name" value="C2_domain_sf"/>
</dbReference>
<feature type="compositionally biased region" description="Acidic residues" evidence="8">
    <location>
        <begin position="777"/>
        <end position="786"/>
    </location>
</feature>
<feature type="compositionally biased region" description="Polar residues" evidence="8">
    <location>
        <begin position="833"/>
        <end position="846"/>
    </location>
</feature>
<dbReference type="InterPro" id="IPR000008">
    <property type="entry name" value="C2_dom"/>
</dbReference>
<sequence>METFQRKNYTDSNIVQDEHTHGDLPPYRRVRSSDNPGAHQVKKSPLVRQRAVSYGDPPNRPQDNPRMQIPPFEHGAKGSRASLELPNYTGDDLSATSEPLSTVTTVRYDFKIDDRKLDVKSYQDKTSNELVPSEQCDLGRQDRSKLIPGCLEANFHEKSCGDEHKRIEYESAVFHRVPSTVKKDRKMSDPDNEADDEHDSEGDDDLNFLRRSSQKKCVSRITCVANHRESCKKVPNDNSIEKSRLREDMRNKTIETVMNETEEDSEADGVLVRLRKGKGASREDRKQITGNEVDTRTPLSSRIQRVPGRTKSKISSTWRAFALRCNRALRTPSELWTYESPLDPFQVFEVEHESCLDFTITIHRGEGITKGSLLQDYIDTPDPYVILKVPGSSNSSKRTTQLDNTTVPLWEETFHFYLDPTAEHILHVTLMDANITLDETLGEDTFIVNTLTNDVPVGHVFLFPGGSKVYATLLLTKNKNPDLRFSLALCEQEREFLQIRRQKVLKGLHALLGDRAPDTDKQVPIMAVLGSGGGFRAMMCLSGAVKALHETGVLDCATYISGLSGSSWYISNLYSHGGFPGVSPEVIQEQLRQSVTSDWKWKLTNSLGYVTSMLRKYRDGQPISFTDFFGHLLGDVLLKERKNIRLTDQRRIVAQGTVPFPLYTCLHAKRSVSCKAFSEWVEFSPYEIGIAKYGTFMKTEHFGSKFMVGKLIKQHPESPLHFLQGVWGSAFTVLIKRLVLEGSNNKDMVQMMREDVSGSSEREIHEKYDEELKEQLTESDTEDEDDIVGKDDDSFDDEYRDCSQATTELPEMFNHIEISTCEDSPDGKEAQNETKFTPNRKTSLGNLLNPLKFTERKSQSADVGPKKTFIFDFSGRKKSKENSKKLSSVSDPGSVTEDADSDSPSGSRLQRKGAIKGSAAAPALRRQSRAHDVPPLSFARSGNNKWTERRKTRRAKREQVKAGLFSGLKESLMTSTNMLNSRAGRAGEILNPFRGLSLRNSFPISPFADVAEDDSDDLTAEGIGAACRYQQLDNHAKKLFIVDSGLAFNSPYPLLLRPQRAVDIYLSFDFSMRKTDNTLPFKELILAEKWACQNKVPFPPVEKLAEQYRDDGYVREVYVFKNEDDPFCPVILHFPLVNHHFRSFKAPGELRTTDEELDFANFKIFDDKTNVYASTNFVYEDIQFNRLTKLTEFNTLHCLETIKDELALAVQRKKENIVKRQLGINDVASLLSRVKSLRHSRRENGMRLSVAPDREMRLLTMLKTQDRPADAEPSSGGSDYSDAVEFQDSHEAVN</sequence>
<dbReference type="OrthoDB" id="419768at2759"/>
<dbReference type="SMART" id="SM00239">
    <property type="entry name" value="C2"/>
    <property type="match status" value="1"/>
</dbReference>
<evidence type="ECO:0000256" key="5">
    <source>
        <dbReference type="ARBA" id="ARBA00023098"/>
    </source>
</evidence>
<protein>
    <recommendedName>
        <fullName evidence="2 7">Phospholipase A2</fullName>
        <ecNumber evidence="2 7">3.1.1.4</ecNumber>
    </recommendedName>
</protein>
<keyword evidence="5 6" id="KW-0443">Lipid metabolism</keyword>
<keyword evidence="4 6" id="KW-0378">Hydrolase</keyword>
<dbReference type="PROSITE" id="PS50004">
    <property type="entry name" value="C2"/>
    <property type="match status" value="1"/>
</dbReference>
<evidence type="ECO:0000256" key="6">
    <source>
        <dbReference type="PROSITE-ProRule" id="PRU00555"/>
    </source>
</evidence>
<dbReference type="SMART" id="SM00022">
    <property type="entry name" value="PLAc"/>
    <property type="match status" value="1"/>
</dbReference>
<dbReference type="PROSITE" id="PS51210">
    <property type="entry name" value="PLA2C"/>
    <property type="match status" value="1"/>
</dbReference>
<dbReference type="GO" id="GO:0005829">
    <property type="term" value="C:cytosol"/>
    <property type="evidence" value="ECO:0007669"/>
    <property type="project" value="TreeGrafter"/>
</dbReference>
<dbReference type="SUPFAM" id="SSF52151">
    <property type="entry name" value="FabD/lysophospholipase-like"/>
    <property type="match status" value="2"/>
</dbReference>
<dbReference type="PANTHER" id="PTHR10728:SF40">
    <property type="entry name" value="PATATIN FAMILY PROTEIN"/>
    <property type="match status" value="1"/>
</dbReference>
<dbReference type="Proteomes" id="UP000694843">
    <property type="component" value="Unplaced"/>
</dbReference>
<feature type="region of interest" description="Disordered" evidence="8">
    <location>
        <begin position="880"/>
        <end position="959"/>
    </location>
</feature>
<dbReference type="GO" id="GO:0005544">
    <property type="term" value="F:calcium-dependent phospholipid binding"/>
    <property type="evidence" value="ECO:0007669"/>
    <property type="project" value="TreeGrafter"/>
</dbReference>
<evidence type="ECO:0000259" key="9">
    <source>
        <dbReference type="PROSITE" id="PS50004"/>
    </source>
</evidence>
<dbReference type="Gene3D" id="3.40.1090.10">
    <property type="entry name" value="Cytosolic phospholipase A2 catalytic domain"/>
    <property type="match status" value="2"/>
</dbReference>
<feature type="domain" description="PLA2c" evidence="10">
    <location>
        <begin position="475"/>
        <end position="1248"/>
    </location>
</feature>
<feature type="region of interest" description="Disordered" evidence="8">
    <location>
        <begin position="1"/>
        <end position="79"/>
    </location>
</feature>
<dbReference type="GeneID" id="108668978"/>
<dbReference type="SUPFAM" id="SSF49562">
    <property type="entry name" value="C2 domain (Calcium/lipid-binding domain, CaLB)"/>
    <property type="match status" value="1"/>
</dbReference>
<gene>
    <name evidence="12" type="primary">LOC108668978</name>
</gene>
<feature type="domain" description="C2" evidence="9">
    <location>
        <begin position="339"/>
        <end position="461"/>
    </location>
</feature>
<keyword evidence="6 7" id="KW-0442">Lipid degradation</keyword>
<dbReference type="GO" id="GO:0046475">
    <property type="term" value="P:glycerophospholipid catabolic process"/>
    <property type="evidence" value="ECO:0007669"/>
    <property type="project" value="TreeGrafter"/>
</dbReference>
<dbReference type="EC" id="3.1.1.4" evidence="2 7"/>
<evidence type="ECO:0000313" key="11">
    <source>
        <dbReference type="Proteomes" id="UP000694843"/>
    </source>
</evidence>
<reference evidence="12" key="1">
    <citation type="submission" date="2025-08" db="UniProtKB">
        <authorList>
            <consortium name="RefSeq"/>
        </authorList>
    </citation>
    <scope>IDENTIFICATION</scope>
    <source>
        <tissue evidence="12">Whole organism</tissue>
    </source>
</reference>
<feature type="region of interest" description="Disordered" evidence="8">
    <location>
        <begin position="180"/>
        <end position="207"/>
    </location>
</feature>
<evidence type="ECO:0000256" key="2">
    <source>
        <dbReference type="ARBA" id="ARBA00013278"/>
    </source>
</evidence>
<dbReference type="InterPro" id="IPR016035">
    <property type="entry name" value="Acyl_Trfase/lysoPLipase"/>
</dbReference>
<accession>A0A8B7NDR4</accession>
<evidence type="ECO:0000256" key="8">
    <source>
        <dbReference type="SAM" id="MobiDB-lite"/>
    </source>
</evidence>
<feature type="region of interest" description="Disordered" evidence="8">
    <location>
        <begin position="1264"/>
        <end position="1294"/>
    </location>
</feature>
<dbReference type="Gene3D" id="2.60.40.150">
    <property type="entry name" value="C2 domain"/>
    <property type="match status" value="1"/>
</dbReference>
<comment type="catalytic activity">
    <reaction evidence="7">
        <text>a 1,2-diacyl-sn-glycero-3-phosphocholine + H2O = a 1-acyl-sn-glycero-3-phosphocholine + a fatty acid + H(+)</text>
        <dbReference type="Rhea" id="RHEA:15801"/>
        <dbReference type="ChEBI" id="CHEBI:15377"/>
        <dbReference type="ChEBI" id="CHEBI:15378"/>
        <dbReference type="ChEBI" id="CHEBI:28868"/>
        <dbReference type="ChEBI" id="CHEBI:57643"/>
        <dbReference type="ChEBI" id="CHEBI:58168"/>
        <dbReference type="EC" id="3.1.1.4"/>
    </reaction>
</comment>